<keyword evidence="3 6" id="KW-0732">Signal</keyword>
<evidence type="ECO:0000256" key="6">
    <source>
        <dbReference type="SAM" id="SignalP"/>
    </source>
</evidence>
<dbReference type="Pfam" id="PF05577">
    <property type="entry name" value="Peptidase_S28"/>
    <property type="match status" value="1"/>
</dbReference>
<evidence type="ECO:0000256" key="3">
    <source>
        <dbReference type="ARBA" id="ARBA00022729"/>
    </source>
</evidence>
<dbReference type="Gene3D" id="3.40.50.1820">
    <property type="entry name" value="alpha/beta hydrolase"/>
    <property type="match status" value="2"/>
</dbReference>
<dbReference type="AlphaFoldDB" id="A0A0B4G5G6"/>
<dbReference type="PANTHER" id="PTHR11010">
    <property type="entry name" value="PROTEASE S28 PRO-X CARBOXYPEPTIDASE-RELATED"/>
    <property type="match status" value="1"/>
</dbReference>
<evidence type="ECO:0000256" key="1">
    <source>
        <dbReference type="ARBA" id="ARBA00011079"/>
    </source>
</evidence>
<proteinExistence type="inferred from homology"/>
<accession>A0A0B4G5G6</accession>
<dbReference type="EMBL" id="AZNH01000114">
    <property type="protein sequence ID" value="KID81880.1"/>
    <property type="molecule type" value="Genomic_DNA"/>
</dbReference>
<evidence type="ECO:0000313" key="8">
    <source>
        <dbReference type="Proteomes" id="UP000031192"/>
    </source>
</evidence>
<keyword evidence="4" id="KW-0378">Hydrolase</keyword>
<keyword evidence="5" id="KW-0325">Glycoprotein</keyword>
<keyword evidence="2" id="KW-0645">Protease</keyword>
<organism evidence="7 8">
    <name type="scientific">Metarhizium guizhouense (strain ARSEF 977)</name>
    <dbReference type="NCBI Taxonomy" id="1276136"/>
    <lineage>
        <taxon>Eukaryota</taxon>
        <taxon>Fungi</taxon>
        <taxon>Dikarya</taxon>
        <taxon>Ascomycota</taxon>
        <taxon>Pezizomycotina</taxon>
        <taxon>Sordariomycetes</taxon>
        <taxon>Hypocreomycetidae</taxon>
        <taxon>Hypocreales</taxon>
        <taxon>Clavicipitaceae</taxon>
        <taxon>Metarhizium</taxon>
    </lineage>
</organism>
<sequence>MRILVLAAVLAELLVGSSAAGNSHKYDRRSHIPARPNNATAAPIAGFFDQLIDHNNPSLGTFKQRFWWSADYYGGPGSPIILEAPGEAAVDDNYVNHSNSTLTGLFAQTNKAAAITLEHRYWGGSSPVGKNFTTQNLQHLNLDNSIQDLIYFANNVYLPFDSRGDSKPNKAPWVLTGCSYPGALTAWTNVLAPGTFWAYHASSAVVQAVSTFWEYFSPIEQAMPRNCSSDFKRLISHVDDVLFNGNTQQKQELKALFNSSSNTSDSHFANVLSSPLGVWQNTHFTSGYTKFTQMCDYVENQWAGSNVTLPGPEGVGAQRALEGFAKWMRERNSTSESQEDPNDEPLWMWFLCNEPFEWWQVWGPGSDNGLVSKALTRDSFLAHCKSMFPTVGDSTYGLNKGRTVDQVNLKTGGWNHVNTTRLMWVNGEYDPWTPATVSSKSRPGGPLKSTKQAPVWVIPKAAHCNDLNVGNRINEGAREVIDGVVSQMKEWVADYYKQNGTSLANGV</sequence>
<dbReference type="HOGENOM" id="CLU_023630_1_0_1"/>
<name>A0A0B4G5G6_METGA</name>
<evidence type="ECO:0000256" key="4">
    <source>
        <dbReference type="ARBA" id="ARBA00022801"/>
    </source>
</evidence>
<gene>
    <name evidence="7" type="ORF">MGU_10791</name>
</gene>
<feature type="chain" id="PRO_5002088374" evidence="6">
    <location>
        <begin position="20"/>
        <end position="507"/>
    </location>
</feature>
<comment type="similarity">
    <text evidence="1">Belongs to the peptidase S28 family.</text>
</comment>
<dbReference type="Proteomes" id="UP000031192">
    <property type="component" value="Unassembled WGS sequence"/>
</dbReference>
<evidence type="ECO:0000256" key="5">
    <source>
        <dbReference type="ARBA" id="ARBA00023180"/>
    </source>
</evidence>
<dbReference type="GO" id="GO:0008239">
    <property type="term" value="F:dipeptidyl-peptidase activity"/>
    <property type="evidence" value="ECO:0007669"/>
    <property type="project" value="TreeGrafter"/>
</dbReference>
<dbReference type="GO" id="GO:0006508">
    <property type="term" value="P:proteolysis"/>
    <property type="evidence" value="ECO:0007669"/>
    <property type="project" value="UniProtKB-KW"/>
</dbReference>
<reference evidence="7 8" key="1">
    <citation type="journal article" date="2014" name="Proc. Natl. Acad. Sci. U.S.A.">
        <title>Trajectory and genomic determinants of fungal-pathogen speciation and host adaptation.</title>
        <authorList>
            <person name="Hu X."/>
            <person name="Xiao G."/>
            <person name="Zheng P."/>
            <person name="Shang Y."/>
            <person name="Su Y."/>
            <person name="Zhang X."/>
            <person name="Liu X."/>
            <person name="Zhan S."/>
            <person name="St Leger R.J."/>
            <person name="Wang C."/>
        </authorList>
    </citation>
    <scope>NUCLEOTIDE SEQUENCE [LARGE SCALE GENOMIC DNA]</scope>
    <source>
        <strain evidence="7 8">ARSEF 977</strain>
    </source>
</reference>
<feature type="signal peptide" evidence="6">
    <location>
        <begin position="1"/>
        <end position="19"/>
    </location>
</feature>
<evidence type="ECO:0000256" key="2">
    <source>
        <dbReference type="ARBA" id="ARBA00022670"/>
    </source>
</evidence>
<dbReference type="PANTHER" id="PTHR11010:SF23">
    <property type="entry name" value="SERINE PEPTIDASE"/>
    <property type="match status" value="1"/>
</dbReference>
<dbReference type="GO" id="GO:0070008">
    <property type="term" value="F:serine-type exopeptidase activity"/>
    <property type="evidence" value="ECO:0007669"/>
    <property type="project" value="InterPro"/>
</dbReference>
<dbReference type="OrthoDB" id="1735038at2759"/>
<dbReference type="SUPFAM" id="SSF53474">
    <property type="entry name" value="alpha/beta-Hydrolases"/>
    <property type="match status" value="1"/>
</dbReference>
<keyword evidence="8" id="KW-1185">Reference proteome</keyword>
<evidence type="ECO:0000313" key="7">
    <source>
        <dbReference type="EMBL" id="KID81880.1"/>
    </source>
</evidence>
<comment type="caution">
    <text evidence="7">The sequence shown here is derived from an EMBL/GenBank/DDBJ whole genome shotgun (WGS) entry which is preliminary data.</text>
</comment>
<dbReference type="InterPro" id="IPR008758">
    <property type="entry name" value="Peptidase_S28"/>
</dbReference>
<protein>
    <submittedName>
        <fullName evidence="7">Peptidase S28</fullName>
    </submittedName>
</protein>
<dbReference type="InterPro" id="IPR029058">
    <property type="entry name" value="AB_hydrolase_fold"/>
</dbReference>